<comment type="subcellular location">
    <subcellularLocation>
        <location evidence="1">Membrane</location>
        <topology evidence="1">Multi-pass membrane protein</topology>
    </subcellularLocation>
</comment>
<dbReference type="SUPFAM" id="SSF161111">
    <property type="entry name" value="Cation efflux protein transmembrane domain-like"/>
    <property type="match status" value="1"/>
</dbReference>
<feature type="transmembrane region" description="Helical" evidence="6">
    <location>
        <begin position="151"/>
        <end position="172"/>
    </location>
</feature>
<keyword evidence="3" id="KW-0813">Transport</keyword>
<dbReference type="Gene3D" id="1.20.1510.10">
    <property type="entry name" value="Cation efflux protein transmembrane domain"/>
    <property type="match status" value="1"/>
</dbReference>
<keyword evidence="9" id="KW-1185">Reference proteome</keyword>
<evidence type="ECO:0000256" key="3">
    <source>
        <dbReference type="ARBA" id="ARBA00022906"/>
    </source>
</evidence>
<keyword evidence="2 6" id="KW-0812">Transmembrane</keyword>
<dbReference type="InterPro" id="IPR027469">
    <property type="entry name" value="Cation_efflux_TMD_sf"/>
</dbReference>
<sequence length="299" mass="32245">MTEQCCASCNSDARDNTPQISDGTSVVQGGYVSEYHVSRMDCPSEEGVIRMALDSVEPKVTLEFDTPNRIVRIFHGDNADVIEERMHSVGLGATLEITSPVDSDAIAQAHEDAQQEAQKESGILKWLLAINGIMFVIEITIGWWAQSTGLIADSLDMFADAAVYGVALYAVGRSTRLKLRSAHFSGWLQLMLAFGALSEVVRRFMFGSEPASVLMMSMGLAALAANVLCLVLIAKSRNRGAHMKASWIFSANDVIANLGVILAGGLVAWTGSRYPDLVIGLIIGVVVLNGARRILQLKS</sequence>
<evidence type="ECO:0000313" key="8">
    <source>
        <dbReference type="EMBL" id="SIS82129.1"/>
    </source>
</evidence>
<dbReference type="PANTHER" id="PTHR11562">
    <property type="entry name" value="CATION EFFLUX PROTEIN/ ZINC TRANSPORTER"/>
    <property type="match status" value="1"/>
</dbReference>
<dbReference type="GO" id="GO:0046872">
    <property type="term" value="F:metal ion binding"/>
    <property type="evidence" value="ECO:0007669"/>
    <property type="project" value="InterPro"/>
</dbReference>
<dbReference type="RefSeq" id="WP_068435057.1">
    <property type="nucleotide sequence ID" value="NZ_CAJWBH010000005.1"/>
</dbReference>
<keyword evidence="3" id="KW-0406">Ion transport</keyword>
<dbReference type="GO" id="GO:0005385">
    <property type="term" value="F:zinc ion transmembrane transporter activity"/>
    <property type="evidence" value="ECO:0007669"/>
    <property type="project" value="TreeGrafter"/>
</dbReference>
<accession>A0A1N7M818</accession>
<dbReference type="Proteomes" id="UP000185639">
    <property type="component" value="Unassembled WGS sequence"/>
</dbReference>
<feature type="transmembrane region" description="Helical" evidence="6">
    <location>
        <begin position="126"/>
        <end position="145"/>
    </location>
</feature>
<feature type="transmembrane region" description="Helical" evidence="6">
    <location>
        <begin position="277"/>
        <end position="295"/>
    </location>
</feature>
<feature type="domain" description="Cation efflux protein transmembrane" evidence="7">
    <location>
        <begin position="128"/>
        <end position="295"/>
    </location>
</feature>
<feature type="transmembrane region" description="Helical" evidence="6">
    <location>
        <begin position="184"/>
        <end position="201"/>
    </location>
</feature>
<evidence type="ECO:0000256" key="4">
    <source>
        <dbReference type="ARBA" id="ARBA00022989"/>
    </source>
</evidence>
<name>A0A1N7M818_9GAMM</name>
<evidence type="ECO:0000256" key="6">
    <source>
        <dbReference type="SAM" id="Phobius"/>
    </source>
</evidence>
<dbReference type="InterPro" id="IPR050681">
    <property type="entry name" value="CDF/SLC30A"/>
</dbReference>
<evidence type="ECO:0000256" key="1">
    <source>
        <dbReference type="ARBA" id="ARBA00004141"/>
    </source>
</evidence>
<evidence type="ECO:0000259" key="7">
    <source>
        <dbReference type="Pfam" id="PF01545"/>
    </source>
</evidence>
<dbReference type="AlphaFoldDB" id="A0A1N7M818"/>
<gene>
    <name evidence="8" type="ORF">SAMN05421686_10510</name>
</gene>
<reference evidence="9" key="1">
    <citation type="submission" date="2017-01" db="EMBL/GenBank/DDBJ databases">
        <authorList>
            <person name="Varghese N."/>
            <person name="Submissions S."/>
        </authorList>
    </citation>
    <scope>NUCLEOTIDE SEQUENCE [LARGE SCALE GENOMIC DNA]</scope>
    <source>
        <strain evidence="9">DSM 24913</strain>
    </source>
</reference>
<evidence type="ECO:0000256" key="5">
    <source>
        <dbReference type="ARBA" id="ARBA00023136"/>
    </source>
</evidence>
<feature type="transmembrane region" description="Helical" evidence="6">
    <location>
        <begin position="213"/>
        <end position="233"/>
    </location>
</feature>
<dbReference type="OrthoDB" id="9799649at2"/>
<keyword evidence="4 6" id="KW-1133">Transmembrane helix</keyword>
<keyword evidence="3" id="KW-0864">Zinc transport</keyword>
<keyword evidence="5 6" id="KW-0472">Membrane</keyword>
<dbReference type="InterPro" id="IPR058533">
    <property type="entry name" value="Cation_efflux_TM"/>
</dbReference>
<evidence type="ECO:0000256" key="2">
    <source>
        <dbReference type="ARBA" id="ARBA00022692"/>
    </source>
</evidence>
<protein>
    <submittedName>
        <fullName evidence="8">Cation efflux family protein</fullName>
    </submittedName>
</protein>
<dbReference type="GO" id="GO:0005886">
    <property type="term" value="C:plasma membrane"/>
    <property type="evidence" value="ECO:0007669"/>
    <property type="project" value="TreeGrafter"/>
</dbReference>
<dbReference type="SUPFAM" id="SSF55008">
    <property type="entry name" value="HMA, heavy metal-associated domain"/>
    <property type="match status" value="1"/>
</dbReference>
<dbReference type="STRING" id="484498.SAMN05421686_10510"/>
<dbReference type="PANTHER" id="PTHR11562:SF17">
    <property type="entry name" value="RE54080P-RELATED"/>
    <property type="match status" value="1"/>
</dbReference>
<proteinExistence type="predicted"/>
<feature type="transmembrane region" description="Helical" evidence="6">
    <location>
        <begin position="254"/>
        <end position="271"/>
    </location>
</feature>
<dbReference type="InterPro" id="IPR036163">
    <property type="entry name" value="HMA_dom_sf"/>
</dbReference>
<keyword evidence="3" id="KW-0862">Zinc</keyword>
<dbReference type="EMBL" id="FTOH01000005">
    <property type="protein sequence ID" value="SIS82129.1"/>
    <property type="molecule type" value="Genomic_DNA"/>
</dbReference>
<dbReference type="Pfam" id="PF01545">
    <property type="entry name" value="Cation_efflux"/>
    <property type="match status" value="1"/>
</dbReference>
<evidence type="ECO:0000313" key="9">
    <source>
        <dbReference type="Proteomes" id="UP000185639"/>
    </source>
</evidence>
<organism evidence="8 9">
    <name type="scientific">Thalassolituus maritimus</name>
    <dbReference type="NCBI Taxonomy" id="484498"/>
    <lineage>
        <taxon>Bacteria</taxon>
        <taxon>Pseudomonadati</taxon>
        <taxon>Pseudomonadota</taxon>
        <taxon>Gammaproteobacteria</taxon>
        <taxon>Oceanospirillales</taxon>
        <taxon>Oceanospirillaceae</taxon>
        <taxon>Thalassolituus</taxon>
    </lineage>
</organism>